<evidence type="ECO:0000313" key="5">
    <source>
        <dbReference type="EMBL" id="KAF1011434.1"/>
    </source>
</evidence>
<sequence length="110" mass="12489">MELCSELNVSKMDIDLISKALANPTRRQILEWLKNPQQYLSEEQCGGFGRGVCAGNIERLGNVSQSTMSNHLSVLQQSGLIQAEKYGQWSYFSRNEALIQQYIDYLQNSL</sequence>
<evidence type="ECO:0000256" key="3">
    <source>
        <dbReference type="ARBA" id="ARBA00023163"/>
    </source>
</evidence>
<accession>A0A833PA63</accession>
<name>A0A833PA63_ACIBZ</name>
<evidence type="ECO:0000256" key="2">
    <source>
        <dbReference type="ARBA" id="ARBA00023125"/>
    </source>
</evidence>
<proteinExistence type="predicted"/>
<dbReference type="PANTHER" id="PTHR33154">
    <property type="entry name" value="TRANSCRIPTIONAL REGULATOR, ARSR FAMILY"/>
    <property type="match status" value="1"/>
</dbReference>
<dbReference type="AlphaFoldDB" id="A0A833PA63"/>
<comment type="caution">
    <text evidence="5">The sequence shown here is derived from an EMBL/GenBank/DDBJ whole genome shotgun (WGS) entry which is preliminary data.</text>
</comment>
<organism evidence="5 6">
    <name type="scientific">Acinetobacter bereziniae</name>
    <name type="common">Acinetobacter genomosp. 10</name>
    <dbReference type="NCBI Taxonomy" id="106648"/>
    <lineage>
        <taxon>Bacteria</taxon>
        <taxon>Pseudomonadati</taxon>
        <taxon>Pseudomonadota</taxon>
        <taxon>Gammaproteobacteria</taxon>
        <taxon>Moraxellales</taxon>
        <taxon>Moraxellaceae</taxon>
        <taxon>Acinetobacter</taxon>
    </lineage>
</organism>
<dbReference type="PROSITE" id="PS50987">
    <property type="entry name" value="HTH_ARSR_2"/>
    <property type="match status" value="1"/>
</dbReference>
<dbReference type="GO" id="GO:0003677">
    <property type="term" value="F:DNA binding"/>
    <property type="evidence" value="ECO:0007669"/>
    <property type="project" value="UniProtKB-KW"/>
</dbReference>
<dbReference type="InterPro" id="IPR011991">
    <property type="entry name" value="ArsR-like_HTH"/>
</dbReference>
<evidence type="ECO:0000313" key="6">
    <source>
        <dbReference type="Proteomes" id="UP000490535"/>
    </source>
</evidence>
<dbReference type="PANTHER" id="PTHR33154:SF33">
    <property type="entry name" value="TRANSCRIPTIONAL REPRESSOR SDPR"/>
    <property type="match status" value="1"/>
</dbReference>
<dbReference type="Gene3D" id="1.10.10.10">
    <property type="entry name" value="Winged helix-like DNA-binding domain superfamily/Winged helix DNA-binding domain"/>
    <property type="match status" value="1"/>
</dbReference>
<dbReference type="Proteomes" id="UP000490535">
    <property type="component" value="Unassembled WGS sequence"/>
</dbReference>
<gene>
    <name evidence="5" type="primary">sdpR</name>
    <name evidence="5" type="ORF">GAK29_04960</name>
</gene>
<dbReference type="SUPFAM" id="SSF46785">
    <property type="entry name" value="Winged helix' DNA-binding domain"/>
    <property type="match status" value="1"/>
</dbReference>
<feature type="domain" description="HTH arsR-type" evidence="4">
    <location>
        <begin position="7"/>
        <end position="110"/>
    </location>
</feature>
<reference evidence="6" key="1">
    <citation type="journal article" date="2020" name="MBio">
        <title>Horizontal gene transfer to a defensive symbiont with a reduced genome amongst a multipartite beetle microbiome.</title>
        <authorList>
            <person name="Waterworth S.C."/>
            <person name="Florez L.V."/>
            <person name="Rees E.R."/>
            <person name="Hertweck C."/>
            <person name="Kaltenpoth M."/>
            <person name="Kwan J.C."/>
        </authorList>
    </citation>
    <scope>NUCLEOTIDE SEQUENCE [LARGE SCALE GENOMIC DNA]</scope>
</reference>
<dbReference type="CDD" id="cd00090">
    <property type="entry name" value="HTH_ARSR"/>
    <property type="match status" value="1"/>
</dbReference>
<dbReference type="InterPro" id="IPR051081">
    <property type="entry name" value="HTH_MetalResp_TranReg"/>
</dbReference>
<dbReference type="GO" id="GO:0003700">
    <property type="term" value="F:DNA-binding transcription factor activity"/>
    <property type="evidence" value="ECO:0007669"/>
    <property type="project" value="InterPro"/>
</dbReference>
<keyword evidence="3" id="KW-0804">Transcription</keyword>
<dbReference type="EMBL" id="WNDP01000290">
    <property type="protein sequence ID" value="KAF1011434.1"/>
    <property type="molecule type" value="Genomic_DNA"/>
</dbReference>
<dbReference type="InterPro" id="IPR001845">
    <property type="entry name" value="HTH_ArsR_DNA-bd_dom"/>
</dbReference>
<dbReference type="SMART" id="SM00418">
    <property type="entry name" value="HTH_ARSR"/>
    <property type="match status" value="1"/>
</dbReference>
<keyword evidence="1" id="KW-0805">Transcription regulation</keyword>
<dbReference type="InterPro" id="IPR036390">
    <property type="entry name" value="WH_DNA-bd_sf"/>
</dbReference>
<evidence type="ECO:0000259" key="4">
    <source>
        <dbReference type="PROSITE" id="PS50987"/>
    </source>
</evidence>
<evidence type="ECO:0000256" key="1">
    <source>
        <dbReference type="ARBA" id="ARBA00023015"/>
    </source>
</evidence>
<protein>
    <submittedName>
        <fullName evidence="5">Transcriptional repressor SdpR</fullName>
    </submittedName>
</protein>
<keyword evidence="2" id="KW-0238">DNA-binding</keyword>
<dbReference type="InterPro" id="IPR036388">
    <property type="entry name" value="WH-like_DNA-bd_sf"/>
</dbReference>